<gene>
    <name evidence="2" type="primary">cps2F</name>
    <name evidence="2" type="ORF">bsdE14_11410</name>
</gene>
<comment type="caution">
    <text evidence="2">The sequence shown here is derived from an EMBL/GenBank/DDBJ whole genome shotgun (WGS) entry which is preliminary data.</text>
</comment>
<dbReference type="PANTHER" id="PTHR46401">
    <property type="entry name" value="GLYCOSYLTRANSFERASE WBBK-RELATED"/>
    <property type="match status" value="1"/>
</dbReference>
<accession>A0ABQ5N3G1</accession>
<reference evidence="2 3" key="1">
    <citation type="journal article" date="2024" name="Int. J. Syst. Evol. Microbiol.">
        <title>Clostridium omnivorum sp. nov., isolated from anoxic soil under the treatment of reductive soil disinfestation.</title>
        <authorList>
            <person name="Ueki A."/>
            <person name="Tonouchi A."/>
            <person name="Kaku N."/>
            <person name="Honma S."/>
            <person name="Ueki K."/>
        </authorList>
    </citation>
    <scope>NUCLEOTIDE SEQUENCE [LARGE SCALE GENOMIC DNA]</scope>
    <source>
        <strain evidence="2 3">E14</strain>
    </source>
</reference>
<evidence type="ECO:0000313" key="3">
    <source>
        <dbReference type="Proteomes" id="UP001208567"/>
    </source>
</evidence>
<dbReference type="PANTHER" id="PTHR46401:SF8">
    <property type="entry name" value="BLL6006 PROTEIN"/>
    <property type="match status" value="1"/>
</dbReference>
<organism evidence="2 3">
    <name type="scientific">Clostridium omnivorum</name>
    <dbReference type="NCBI Taxonomy" id="1604902"/>
    <lineage>
        <taxon>Bacteria</taxon>
        <taxon>Bacillati</taxon>
        <taxon>Bacillota</taxon>
        <taxon>Clostridia</taxon>
        <taxon>Eubacteriales</taxon>
        <taxon>Clostridiaceae</taxon>
        <taxon>Clostridium</taxon>
    </lineage>
</organism>
<dbReference type="SUPFAM" id="SSF53756">
    <property type="entry name" value="UDP-Glycosyltransferase/glycogen phosphorylase"/>
    <property type="match status" value="1"/>
</dbReference>
<keyword evidence="2" id="KW-0808">Transferase</keyword>
<protein>
    <submittedName>
        <fullName evidence="2">Glycosyl transferase</fullName>
    </submittedName>
</protein>
<dbReference type="NCBIfam" id="NF046071">
    <property type="entry name" value="B1-4RhmsylTfaseCps2T"/>
    <property type="match status" value="1"/>
</dbReference>
<dbReference type="InterPro" id="IPR015393">
    <property type="entry name" value="DUF1972"/>
</dbReference>
<feature type="domain" description="DUF1972" evidence="1">
    <location>
        <begin position="1"/>
        <end position="188"/>
    </location>
</feature>
<dbReference type="GO" id="GO:0016740">
    <property type="term" value="F:transferase activity"/>
    <property type="evidence" value="ECO:0007669"/>
    <property type="project" value="UniProtKB-KW"/>
</dbReference>
<keyword evidence="3" id="KW-1185">Reference proteome</keyword>
<dbReference type="Pfam" id="PF09314">
    <property type="entry name" value="DUF1972"/>
    <property type="match status" value="1"/>
</dbReference>
<dbReference type="EMBL" id="BRXR01000001">
    <property type="protein sequence ID" value="GLC29731.1"/>
    <property type="molecule type" value="Genomic_DNA"/>
</dbReference>
<proteinExistence type="predicted"/>
<dbReference type="Proteomes" id="UP001208567">
    <property type="component" value="Unassembled WGS sequence"/>
</dbReference>
<dbReference type="Gene3D" id="3.40.50.2000">
    <property type="entry name" value="Glycogen Phosphorylase B"/>
    <property type="match status" value="2"/>
</dbReference>
<dbReference type="RefSeq" id="WP_264849016.1">
    <property type="nucleotide sequence ID" value="NZ_BRXR01000001.1"/>
</dbReference>
<evidence type="ECO:0000313" key="2">
    <source>
        <dbReference type="EMBL" id="GLC29731.1"/>
    </source>
</evidence>
<evidence type="ECO:0000259" key="1">
    <source>
        <dbReference type="Pfam" id="PF09314"/>
    </source>
</evidence>
<sequence length="388" mass="45551">MKNVFIIGSKGIPAKYGGFETFVDNLVSRKKSNDIKYYVTCLTESDNVEREFEYNGATCFNIRIKDIGSAKAITYDIKSILECEKYINKNSLKNCCIYILACRIGPFLYYYKKRLEKQGIKVFVNPDGHEWKRSKWNKAIKTYWKFSEKLMVKEADLLICDSIEIERYIKTEYEKYNPKTKYISYGAEIENNNIEIDTEKLLEWYEKHNITENQYFLIVGRFVPENNYELMIREFMNSKTTKDLVIITNVEKNKFYDELLANTYFNNDSRIKFVGTVYDKKLIYAIRTKAFGYLHGHEVGGTNPSLLEALATTNMNLLLDVAFNKEVGREAAVYFDKKKGSLSSIIDEVDNYEQEDIDLMGIKGKKVIEEFYSWDKIICEYENLFNIY</sequence>
<name>A0ABQ5N3G1_9CLOT</name>